<keyword evidence="4" id="KW-1015">Disulfide bond</keyword>
<dbReference type="GO" id="GO:0006508">
    <property type="term" value="P:proteolysis"/>
    <property type="evidence" value="ECO:0007669"/>
    <property type="project" value="UniProtKB-KW"/>
</dbReference>
<dbReference type="EMBL" id="OB669665">
    <property type="protein sequence ID" value="CAD7234734.1"/>
    <property type="molecule type" value="Genomic_DNA"/>
</dbReference>
<dbReference type="Pfam" id="PF00089">
    <property type="entry name" value="Trypsin"/>
    <property type="match status" value="1"/>
</dbReference>
<evidence type="ECO:0000256" key="2">
    <source>
        <dbReference type="ARBA" id="ARBA00022801"/>
    </source>
</evidence>
<feature type="domain" description="Peptidase S1" evidence="5">
    <location>
        <begin position="96"/>
        <end position="214"/>
    </location>
</feature>
<keyword evidence="2" id="KW-0378">Hydrolase</keyword>
<evidence type="ECO:0000256" key="3">
    <source>
        <dbReference type="ARBA" id="ARBA00022825"/>
    </source>
</evidence>
<organism evidence="6">
    <name type="scientific">Cyprideis torosa</name>
    <dbReference type="NCBI Taxonomy" id="163714"/>
    <lineage>
        <taxon>Eukaryota</taxon>
        <taxon>Metazoa</taxon>
        <taxon>Ecdysozoa</taxon>
        <taxon>Arthropoda</taxon>
        <taxon>Crustacea</taxon>
        <taxon>Oligostraca</taxon>
        <taxon>Ostracoda</taxon>
        <taxon>Podocopa</taxon>
        <taxon>Podocopida</taxon>
        <taxon>Cytherocopina</taxon>
        <taxon>Cytheroidea</taxon>
        <taxon>Cytherideidae</taxon>
        <taxon>Cyprideis</taxon>
    </lineage>
</organism>
<dbReference type="InterPro" id="IPR018114">
    <property type="entry name" value="TRYPSIN_HIS"/>
</dbReference>
<dbReference type="PANTHER" id="PTHR24276">
    <property type="entry name" value="POLYSERASE-RELATED"/>
    <property type="match status" value="1"/>
</dbReference>
<name>A0A7R8ZWW2_9CRUS</name>
<keyword evidence="1" id="KW-0645">Protease</keyword>
<dbReference type="InterPro" id="IPR050430">
    <property type="entry name" value="Peptidase_S1"/>
</dbReference>
<evidence type="ECO:0000313" key="6">
    <source>
        <dbReference type="EMBL" id="CAD7234734.1"/>
    </source>
</evidence>
<protein>
    <recommendedName>
        <fullName evidence="5">Peptidase S1 domain-containing protein</fullName>
    </recommendedName>
</protein>
<proteinExistence type="predicted"/>
<evidence type="ECO:0000256" key="1">
    <source>
        <dbReference type="ARBA" id="ARBA00022670"/>
    </source>
</evidence>
<evidence type="ECO:0000256" key="4">
    <source>
        <dbReference type="ARBA" id="ARBA00023157"/>
    </source>
</evidence>
<dbReference type="AlphaFoldDB" id="A0A7R8ZWW2"/>
<dbReference type="InterPro" id="IPR001254">
    <property type="entry name" value="Trypsin_dom"/>
</dbReference>
<accession>A0A7R8ZWW2</accession>
<keyword evidence="3" id="KW-0720">Serine protease</keyword>
<reference evidence="6" key="1">
    <citation type="submission" date="2020-11" db="EMBL/GenBank/DDBJ databases">
        <authorList>
            <person name="Tran Van P."/>
        </authorList>
    </citation>
    <scope>NUCLEOTIDE SEQUENCE</scope>
</reference>
<dbReference type="PANTHER" id="PTHR24276:SF98">
    <property type="entry name" value="FI18310P1-RELATED"/>
    <property type="match status" value="1"/>
</dbReference>
<dbReference type="PROSITE" id="PS00134">
    <property type="entry name" value="TRYPSIN_HIS"/>
    <property type="match status" value="1"/>
</dbReference>
<dbReference type="Gene3D" id="2.40.10.10">
    <property type="entry name" value="Trypsin-like serine proteases"/>
    <property type="match status" value="1"/>
</dbReference>
<dbReference type="InterPro" id="IPR009003">
    <property type="entry name" value="Peptidase_S1_PA"/>
</dbReference>
<dbReference type="GO" id="GO:0004252">
    <property type="term" value="F:serine-type endopeptidase activity"/>
    <property type="evidence" value="ECO:0007669"/>
    <property type="project" value="InterPro"/>
</dbReference>
<sequence>MNSLLFVVLSALFLDPNARAASIGNSLWSPKLSMLERLGLFRGQNQHSFPMDPKTVVTFEPEFPCPKMKSRVGNPPRSLLLKLLEKIRGPQFRIYYGVEVEEGEMPFLAAYNNDIVERATPSCTASIWTRNHIVTAAHCLGPTNPCVYVGSPNIDKAYKLQRSDLISLIQHPDFYNAPLQADFGVITTVKPLPLEEGKIQPSCLFLGDKRSAAGTVAVSVARSAAM</sequence>
<dbReference type="SUPFAM" id="SSF50494">
    <property type="entry name" value="Trypsin-like serine proteases"/>
    <property type="match status" value="1"/>
</dbReference>
<dbReference type="InterPro" id="IPR043504">
    <property type="entry name" value="Peptidase_S1_PA_chymotrypsin"/>
</dbReference>
<gene>
    <name evidence="6" type="ORF">CTOB1V02_LOCUS12550</name>
</gene>
<evidence type="ECO:0000259" key="5">
    <source>
        <dbReference type="Pfam" id="PF00089"/>
    </source>
</evidence>